<accession>A0A9N7ZCR9</accession>
<evidence type="ECO:0000256" key="1">
    <source>
        <dbReference type="SAM" id="MobiDB-lite"/>
    </source>
</evidence>
<dbReference type="EMBL" id="CADEAL010004383">
    <property type="protein sequence ID" value="CAB1458327.1"/>
    <property type="molecule type" value="Genomic_DNA"/>
</dbReference>
<comment type="caution">
    <text evidence="2">The sequence shown here is derived from an EMBL/GenBank/DDBJ whole genome shotgun (WGS) entry which is preliminary data.</text>
</comment>
<keyword evidence="3" id="KW-1185">Reference proteome</keyword>
<feature type="region of interest" description="Disordered" evidence="1">
    <location>
        <begin position="101"/>
        <end position="122"/>
    </location>
</feature>
<name>A0A9N7ZCR9_PLEPL</name>
<proteinExistence type="predicted"/>
<organism evidence="2 3">
    <name type="scientific">Pleuronectes platessa</name>
    <name type="common">European plaice</name>
    <dbReference type="NCBI Taxonomy" id="8262"/>
    <lineage>
        <taxon>Eukaryota</taxon>
        <taxon>Metazoa</taxon>
        <taxon>Chordata</taxon>
        <taxon>Craniata</taxon>
        <taxon>Vertebrata</taxon>
        <taxon>Euteleostomi</taxon>
        <taxon>Actinopterygii</taxon>
        <taxon>Neopterygii</taxon>
        <taxon>Teleostei</taxon>
        <taxon>Neoteleostei</taxon>
        <taxon>Acanthomorphata</taxon>
        <taxon>Carangaria</taxon>
        <taxon>Pleuronectiformes</taxon>
        <taxon>Pleuronectoidei</taxon>
        <taxon>Pleuronectidae</taxon>
        <taxon>Pleuronectes</taxon>
    </lineage>
</organism>
<reference evidence="2" key="1">
    <citation type="submission" date="2020-03" db="EMBL/GenBank/DDBJ databases">
        <authorList>
            <person name="Weist P."/>
        </authorList>
    </citation>
    <scope>NUCLEOTIDE SEQUENCE</scope>
</reference>
<dbReference type="Proteomes" id="UP001153269">
    <property type="component" value="Unassembled WGS sequence"/>
</dbReference>
<sequence length="191" mass="21077">MERRWLGLGDKLAGSWLARLDWEDKSGSEVWLENIQIDKHMAAGRESQLLVRPGRGVTEFHRSLTRAGSGLLLRLVPFGFHQRAESSQAQDVLIIHHTDSAGPRELTTSPAGGAKLPRTKSGAVTWHSTAEEQLQGAMIETSNQPASPPPFLLRPTPLVRPSHPFLTLLNLTTTGTRVVAQRAIERERGIE</sequence>
<evidence type="ECO:0000313" key="2">
    <source>
        <dbReference type="EMBL" id="CAB1458327.1"/>
    </source>
</evidence>
<evidence type="ECO:0000313" key="3">
    <source>
        <dbReference type="Proteomes" id="UP001153269"/>
    </source>
</evidence>
<gene>
    <name evidence="2" type="ORF">PLEPLA_LOCUS46157</name>
</gene>
<protein>
    <submittedName>
        <fullName evidence="2">Uncharacterized protein</fullName>
    </submittedName>
</protein>
<dbReference type="AlphaFoldDB" id="A0A9N7ZCR9"/>